<dbReference type="AlphaFoldDB" id="A0A167TSC7"/>
<protein>
    <submittedName>
        <fullName evidence="1">Protein kinase-like domain protein</fullName>
    </submittedName>
</protein>
<reference evidence="1 2" key="1">
    <citation type="journal article" date="2016" name="Genome Biol. Evol.">
        <title>Divergent and convergent evolution of fungal pathogenicity.</title>
        <authorList>
            <person name="Shang Y."/>
            <person name="Xiao G."/>
            <person name="Zheng P."/>
            <person name="Cen K."/>
            <person name="Zhan S."/>
            <person name="Wang C."/>
        </authorList>
    </citation>
    <scope>NUCLEOTIDE SEQUENCE [LARGE SCALE GENOMIC DNA]</scope>
    <source>
        <strain evidence="1 2">RCEF 1005</strain>
    </source>
</reference>
<keyword evidence="1" id="KW-0808">Transferase</keyword>
<sequence>MSVPPSPGHPHDLSDQDRHNENFCNSIDVVLVERLAARHNGDKFCRISCIAVNGYTFSCYKVVFPDDGEEWVVRITVPSLLGNEWDVVRTEVATTRYLQRHTSIPVPTVRAYGTGERLTSDPFKTQSWIISDRLRGKPLTNDHLFLMTREKRLRCFSQLGDVLAQLQELTFPKTGSMYPDESDDTKEQIGPSLCRADQILAIRDGVVRSRPTFTTAWDSIEHHLMATRGPADLRVASRSNEVQDEIARQVVALDAVNRHVRDENQSFWREDRGFSLSHPSLISDRIFVDDDGNIQGIVQWAFTEILPRQLCHPPDLVLGTCSTPRERQFNDVWKEFLEAITPDHSYHKHLQYYLDNEKHIGFSCMLRSPTYATIIYFWDKVYDAQHQQPPKEMMTEFFSKPENQAELDRRVADQKQHSDDVIVRQASAMEPKLEKVRNWFMAVQDLVITASKSGNYIYDPFSVSPVLSAHSGGSPVPSRRSSKSAD</sequence>
<dbReference type="SUPFAM" id="SSF56112">
    <property type="entry name" value="Protein kinase-like (PK-like)"/>
    <property type="match status" value="1"/>
</dbReference>
<keyword evidence="1" id="KW-0418">Kinase</keyword>
<dbReference type="InterPro" id="IPR011009">
    <property type="entry name" value="Kinase-like_dom_sf"/>
</dbReference>
<dbReference type="Proteomes" id="UP000076881">
    <property type="component" value="Unassembled WGS sequence"/>
</dbReference>
<dbReference type="PANTHER" id="PTHR21310">
    <property type="entry name" value="AMINOGLYCOSIDE PHOSPHOTRANSFERASE-RELATED-RELATED"/>
    <property type="match status" value="1"/>
</dbReference>
<dbReference type="InterPro" id="IPR051678">
    <property type="entry name" value="AGP_Transferase"/>
</dbReference>
<evidence type="ECO:0000313" key="2">
    <source>
        <dbReference type="Proteomes" id="UP000076881"/>
    </source>
</evidence>
<gene>
    <name evidence="1" type="ORF">LEL_10774</name>
</gene>
<dbReference type="OrthoDB" id="10003767at2759"/>
<organism evidence="1 2">
    <name type="scientific">Akanthomyces lecanii RCEF 1005</name>
    <dbReference type="NCBI Taxonomy" id="1081108"/>
    <lineage>
        <taxon>Eukaryota</taxon>
        <taxon>Fungi</taxon>
        <taxon>Dikarya</taxon>
        <taxon>Ascomycota</taxon>
        <taxon>Pezizomycotina</taxon>
        <taxon>Sordariomycetes</taxon>
        <taxon>Hypocreomycetidae</taxon>
        <taxon>Hypocreales</taxon>
        <taxon>Cordycipitaceae</taxon>
        <taxon>Akanthomyces</taxon>
        <taxon>Cordyceps confragosa</taxon>
    </lineage>
</organism>
<comment type="caution">
    <text evidence="1">The sequence shown here is derived from an EMBL/GenBank/DDBJ whole genome shotgun (WGS) entry which is preliminary data.</text>
</comment>
<accession>A0A167TSC7</accession>
<evidence type="ECO:0000313" key="1">
    <source>
        <dbReference type="EMBL" id="OAA60895.1"/>
    </source>
</evidence>
<name>A0A167TSC7_CORDF</name>
<dbReference type="STRING" id="1081108.A0A167TSC7"/>
<proteinExistence type="predicted"/>
<dbReference type="GO" id="GO:0016301">
    <property type="term" value="F:kinase activity"/>
    <property type="evidence" value="ECO:0007669"/>
    <property type="project" value="UniProtKB-KW"/>
</dbReference>
<dbReference type="PANTHER" id="PTHR21310:SF15">
    <property type="entry name" value="AMINOGLYCOSIDE PHOSPHOTRANSFERASE DOMAIN-CONTAINING PROTEIN"/>
    <property type="match status" value="1"/>
</dbReference>
<dbReference type="EMBL" id="AZHF01000020">
    <property type="protein sequence ID" value="OAA60895.1"/>
    <property type="molecule type" value="Genomic_DNA"/>
</dbReference>
<keyword evidence="2" id="KW-1185">Reference proteome</keyword>